<dbReference type="InterPro" id="IPR051011">
    <property type="entry name" value="Metal_resp_trans_reg"/>
</dbReference>
<dbReference type="GO" id="GO:0003677">
    <property type="term" value="F:DNA binding"/>
    <property type="evidence" value="ECO:0007669"/>
    <property type="project" value="UniProtKB-KW"/>
</dbReference>
<dbReference type="PROSITE" id="PS50987">
    <property type="entry name" value="HTH_ARSR_2"/>
    <property type="match status" value="1"/>
</dbReference>
<feature type="domain" description="HTH arsR-type" evidence="4">
    <location>
        <begin position="1"/>
        <end position="95"/>
    </location>
</feature>
<dbReference type="EMBL" id="CP023406">
    <property type="protein sequence ID" value="ATD67922.1"/>
    <property type="molecule type" value="Genomic_DNA"/>
</dbReference>
<dbReference type="PANTHER" id="PTHR43132:SF2">
    <property type="entry name" value="ARSENICAL RESISTANCE OPERON REPRESSOR ARSR-RELATED"/>
    <property type="match status" value="1"/>
</dbReference>
<dbReference type="InterPro" id="IPR011991">
    <property type="entry name" value="ArsR-like_HTH"/>
</dbReference>
<organism evidence="5 6">
    <name type="scientific">Luteimonas chenhongjianii</name>
    <dbReference type="NCBI Taxonomy" id="2006110"/>
    <lineage>
        <taxon>Bacteria</taxon>
        <taxon>Pseudomonadati</taxon>
        <taxon>Pseudomonadota</taxon>
        <taxon>Gammaproteobacteria</taxon>
        <taxon>Lysobacterales</taxon>
        <taxon>Lysobacteraceae</taxon>
        <taxon>Luteimonas</taxon>
    </lineage>
</organism>
<dbReference type="NCBIfam" id="NF033788">
    <property type="entry name" value="HTH_metalloreg"/>
    <property type="match status" value="1"/>
</dbReference>
<keyword evidence="1" id="KW-0805">Transcription regulation</keyword>
<dbReference type="GO" id="GO:0003700">
    <property type="term" value="F:DNA-binding transcription factor activity"/>
    <property type="evidence" value="ECO:0007669"/>
    <property type="project" value="InterPro"/>
</dbReference>
<dbReference type="Gene3D" id="1.10.10.10">
    <property type="entry name" value="Winged helix-like DNA-binding domain superfamily/Winged helix DNA-binding domain"/>
    <property type="match status" value="1"/>
</dbReference>
<evidence type="ECO:0000256" key="1">
    <source>
        <dbReference type="ARBA" id="ARBA00023015"/>
    </source>
</evidence>
<reference evidence="6" key="1">
    <citation type="submission" date="2017-09" db="EMBL/GenBank/DDBJ databases">
        <title>Luteimonas liuhanmingii sp.nov., isolated from the intestinal contents of Tibetan Plateau Pika in Yushu, Qinghai Province, China.</title>
        <authorList>
            <person name="Gui Z."/>
        </authorList>
    </citation>
    <scope>NUCLEOTIDE SEQUENCE [LARGE SCALE GENOMIC DNA]</scope>
    <source>
        <strain evidence="6">100111</strain>
    </source>
</reference>
<dbReference type="PANTHER" id="PTHR43132">
    <property type="entry name" value="ARSENICAL RESISTANCE OPERON REPRESSOR ARSR-RELATED"/>
    <property type="match status" value="1"/>
</dbReference>
<dbReference type="AlphaFoldDB" id="A0A290XFJ3"/>
<evidence type="ECO:0000256" key="2">
    <source>
        <dbReference type="ARBA" id="ARBA00023125"/>
    </source>
</evidence>
<keyword evidence="3" id="KW-0804">Transcription</keyword>
<name>A0A290XFJ3_9GAMM</name>
<dbReference type="InterPro" id="IPR036390">
    <property type="entry name" value="WH_DNA-bd_sf"/>
</dbReference>
<evidence type="ECO:0000313" key="5">
    <source>
        <dbReference type="EMBL" id="ATD67922.1"/>
    </source>
</evidence>
<sequence length="115" mass="12034">MELNDASAALSALGHVTRLSIFRQLVEAGPDGRTPGQIAEALSLPGATLSFHLKELAAAGLIDGEAHGRNISYRADFDAMNGLLEFLTRNCCGGDTGRCAPATPTSNRRAPARKA</sequence>
<dbReference type="SUPFAM" id="SSF46785">
    <property type="entry name" value="Winged helix' DNA-binding domain"/>
    <property type="match status" value="1"/>
</dbReference>
<gene>
    <name evidence="5" type="ORF">CNR27_11180</name>
</gene>
<keyword evidence="2" id="KW-0238">DNA-binding</keyword>
<dbReference type="CDD" id="cd00090">
    <property type="entry name" value="HTH_ARSR"/>
    <property type="match status" value="1"/>
</dbReference>
<dbReference type="InterPro" id="IPR001845">
    <property type="entry name" value="HTH_ArsR_DNA-bd_dom"/>
</dbReference>
<evidence type="ECO:0000256" key="3">
    <source>
        <dbReference type="ARBA" id="ARBA00023163"/>
    </source>
</evidence>
<evidence type="ECO:0000313" key="6">
    <source>
        <dbReference type="Proteomes" id="UP000218968"/>
    </source>
</evidence>
<protein>
    <submittedName>
        <fullName evidence="5">Transcriptional regulator</fullName>
    </submittedName>
</protein>
<proteinExistence type="predicted"/>
<dbReference type="KEGG" id="lum:CNR27_11180"/>
<dbReference type="SMART" id="SM00418">
    <property type="entry name" value="HTH_ARSR"/>
    <property type="match status" value="1"/>
</dbReference>
<dbReference type="Pfam" id="PF12840">
    <property type="entry name" value="HTH_20"/>
    <property type="match status" value="1"/>
</dbReference>
<dbReference type="Proteomes" id="UP000218968">
    <property type="component" value="Chromosome"/>
</dbReference>
<dbReference type="InterPro" id="IPR036388">
    <property type="entry name" value="WH-like_DNA-bd_sf"/>
</dbReference>
<accession>A0A290XFJ3</accession>
<dbReference type="OrthoDB" id="5297460at2"/>
<dbReference type="RefSeq" id="WP_096298806.1">
    <property type="nucleotide sequence ID" value="NZ_CP023406.1"/>
</dbReference>
<evidence type="ECO:0000259" key="4">
    <source>
        <dbReference type="PROSITE" id="PS50987"/>
    </source>
</evidence>
<keyword evidence="6" id="KW-1185">Reference proteome</keyword>